<reference evidence="1 2" key="1">
    <citation type="journal article" date="2024" name="Ann. Entomol. Soc. Am.">
        <title>Genomic analyses of the southern and eastern yellowjacket wasps (Hymenoptera: Vespidae) reveal evolutionary signatures of social life.</title>
        <authorList>
            <person name="Catto M.A."/>
            <person name="Caine P.B."/>
            <person name="Orr S.E."/>
            <person name="Hunt B.G."/>
            <person name="Goodisman M.A.D."/>
        </authorList>
    </citation>
    <scope>NUCLEOTIDE SEQUENCE [LARGE SCALE GENOMIC DNA]</scope>
    <source>
        <strain evidence="1">233</strain>
        <tissue evidence="1">Head and thorax</tissue>
    </source>
</reference>
<name>A0ABD2AZP3_VESSQ</name>
<comment type="caution">
    <text evidence="1">The sequence shown here is derived from an EMBL/GenBank/DDBJ whole genome shotgun (WGS) entry which is preliminary data.</text>
</comment>
<protein>
    <submittedName>
        <fullName evidence="1">Uncharacterized protein</fullName>
    </submittedName>
</protein>
<dbReference type="AlphaFoldDB" id="A0ABD2AZP3"/>
<proteinExistence type="predicted"/>
<dbReference type="Proteomes" id="UP001607302">
    <property type="component" value="Unassembled WGS sequence"/>
</dbReference>
<evidence type="ECO:0000313" key="2">
    <source>
        <dbReference type="Proteomes" id="UP001607302"/>
    </source>
</evidence>
<evidence type="ECO:0000313" key="1">
    <source>
        <dbReference type="EMBL" id="KAL2725180.1"/>
    </source>
</evidence>
<gene>
    <name evidence="1" type="ORF">V1478_007853</name>
</gene>
<accession>A0ABD2AZP3</accession>
<keyword evidence="2" id="KW-1185">Reference proteome</keyword>
<sequence>MSARPFTLRLSAVLRSAESWQYSTFTSPLYMKSTRDDDGVTVRMVEEQGLEVAGARGEDYLVGAYRWSLRARQCHVHQRLRLQQLTEHTQQVALMIVPPQAVMLTSHSSTITQHRSINLLFLQPLDVDLVVLLTNFGTYTNVDVQMKKIKRWISPLTSVLTTFLFLTIKNENENDRSRRVLKSETIVITGPIIGGWQNHSPVAIRTTTSPFNFNHINNNLRFVALPCNTDLGKLTIAALGLAIR</sequence>
<dbReference type="EMBL" id="JAUDFV010000138">
    <property type="protein sequence ID" value="KAL2725180.1"/>
    <property type="molecule type" value="Genomic_DNA"/>
</dbReference>
<organism evidence="1 2">
    <name type="scientific">Vespula squamosa</name>
    <name type="common">Southern yellow jacket</name>
    <name type="synonym">Wasp</name>
    <dbReference type="NCBI Taxonomy" id="30214"/>
    <lineage>
        <taxon>Eukaryota</taxon>
        <taxon>Metazoa</taxon>
        <taxon>Ecdysozoa</taxon>
        <taxon>Arthropoda</taxon>
        <taxon>Hexapoda</taxon>
        <taxon>Insecta</taxon>
        <taxon>Pterygota</taxon>
        <taxon>Neoptera</taxon>
        <taxon>Endopterygota</taxon>
        <taxon>Hymenoptera</taxon>
        <taxon>Apocrita</taxon>
        <taxon>Aculeata</taxon>
        <taxon>Vespoidea</taxon>
        <taxon>Vespidae</taxon>
        <taxon>Vespinae</taxon>
        <taxon>Vespula</taxon>
    </lineage>
</organism>